<evidence type="ECO:0000256" key="1">
    <source>
        <dbReference type="ARBA" id="ARBA00004184"/>
    </source>
</evidence>
<evidence type="ECO:0000256" key="3">
    <source>
        <dbReference type="ARBA" id="ARBA00022490"/>
    </source>
</evidence>
<evidence type="ECO:0000313" key="9">
    <source>
        <dbReference type="EMBL" id="AFO95894.1"/>
    </source>
</evidence>
<feature type="region of interest" description="Disordered" evidence="7">
    <location>
        <begin position="92"/>
        <end position="117"/>
    </location>
</feature>
<evidence type="ECO:0000313" key="11">
    <source>
        <dbReference type="Proteomes" id="UP000314986"/>
    </source>
</evidence>
<dbReference type="GeneTree" id="ENSGT00940000153772"/>
<dbReference type="InterPro" id="IPR051952">
    <property type="entry name" value="Golgi-autophagy_related"/>
</dbReference>
<reference evidence="9 11" key="3">
    <citation type="journal article" date="2014" name="Nature">
        <title>Elephant shark genome provides unique insights into gnathostome evolution.</title>
        <authorList>
            <consortium name="International Elephant Shark Genome Sequencing Consortium"/>
            <person name="Venkatesh B."/>
            <person name="Lee A.P."/>
            <person name="Ravi V."/>
            <person name="Maurya A.K."/>
            <person name="Lian M.M."/>
            <person name="Swann J.B."/>
            <person name="Ohta Y."/>
            <person name="Flajnik M.F."/>
            <person name="Sutoh Y."/>
            <person name="Kasahara M."/>
            <person name="Hoon S."/>
            <person name="Gangu V."/>
            <person name="Roy S.W."/>
            <person name="Irimia M."/>
            <person name="Korzh V."/>
            <person name="Kondrychyn I."/>
            <person name="Lim Z.W."/>
            <person name="Tay B.H."/>
            <person name="Tohari S."/>
            <person name="Kong K.W."/>
            <person name="Ho S."/>
            <person name="Lorente-Galdos B."/>
            <person name="Quilez J."/>
            <person name="Marques-Bonet T."/>
            <person name="Raney B.J."/>
            <person name="Ingham P.W."/>
            <person name="Tay A."/>
            <person name="Hillier L.W."/>
            <person name="Minx P."/>
            <person name="Boehm T."/>
            <person name="Wilson R.K."/>
            <person name="Brenner S."/>
            <person name="Warren W.C."/>
        </authorList>
    </citation>
    <scope>NUCLEOTIDE SEQUENCE</scope>
    <source>
        <tissue evidence="9">Testis</tissue>
    </source>
</reference>
<keyword evidence="11" id="KW-1185">Reference proteome</keyword>
<dbReference type="GO" id="GO:0005794">
    <property type="term" value="C:Golgi apparatus"/>
    <property type="evidence" value="ECO:0007669"/>
    <property type="project" value="TreeGrafter"/>
</dbReference>
<keyword evidence="5" id="KW-0472">Membrane</keyword>
<comment type="subcellular location">
    <subcellularLocation>
        <location evidence="2">Cytoplasm</location>
    </subcellularLocation>
    <subcellularLocation>
        <location evidence="1">Endomembrane system</location>
        <topology evidence="1">Peripheral membrane protein</topology>
    </subcellularLocation>
</comment>
<evidence type="ECO:0000256" key="5">
    <source>
        <dbReference type="ARBA" id="ARBA00023136"/>
    </source>
</evidence>
<evidence type="ECO:0000259" key="8">
    <source>
        <dbReference type="PROSITE" id="PS50913"/>
    </source>
</evidence>
<dbReference type="KEGG" id="cmk:103190006"/>
<gene>
    <name evidence="10" type="primary">gcc1</name>
</gene>
<dbReference type="InterPro" id="IPR000237">
    <property type="entry name" value="GRIP_dom"/>
</dbReference>
<feature type="coiled-coil region" evidence="6">
    <location>
        <begin position="665"/>
        <end position="710"/>
    </location>
</feature>
<dbReference type="CTD" id="79571"/>
<dbReference type="RefSeq" id="XP_042191164.1">
    <property type="nucleotide sequence ID" value="XM_042335230.1"/>
</dbReference>
<feature type="compositionally biased region" description="Low complexity" evidence="7">
    <location>
        <begin position="101"/>
        <end position="112"/>
    </location>
</feature>
<keyword evidence="4 6" id="KW-0175">Coiled coil</keyword>
<feature type="region of interest" description="Disordered" evidence="7">
    <location>
        <begin position="61"/>
        <end position="80"/>
    </location>
</feature>
<feature type="compositionally biased region" description="Polar residues" evidence="7">
    <location>
        <begin position="135"/>
        <end position="148"/>
    </location>
</feature>
<evidence type="ECO:0000256" key="4">
    <source>
        <dbReference type="ARBA" id="ARBA00023054"/>
    </source>
</evidence>
<dbReference type="Gene3D" id="1.10.220.60">
    <property type="entry name" value="GRIP domain"/>
    <property type="match status" value="1"/>
</dbReference>
<evidence type="ECO:0000256" key="6">
    <source>
        <dbReference type="SAM" id="Coils"/>
    </source>
</evidence>
<feature type="coiled-coil region" evidence="6">
    <location>
        <begin position="157"/>
        <end position="234"/>
    </location>
</feature>
<proteinExistence type="evidence at transcript level"/>
<dbReference type="GeneID" id="103190006"/>
<reference evidence="10" key="4">
    <citation type="submission" date="2025-05" db="UniProtKB">
        <authorList>
            <consortium name="Ensembl"/>
        </authorList>
    </citation>
    <scope>IDENTIFICATION</scope>
</reference>
<reference evidence="11" key="2">
    <citation type="journal article" date="2007" name="PLoS Biol.">
        <title>Survey sequencing and comparative analysis of the elephant shark (Callorhinchus milii) genome.</title>
        <authorList>
            <person name="Venkatesh B."/>
            <person name="Kirkness E.F."/>
            <person name="Loh Y.H."/>
            <person name="Halpern A.L."/>
            <person name="Lee A.P."/>
            <person name="Johnson J."/>
            <person name="Dandona N."/>
            <person name="Viswanathan L.D."/>
            <person name="Tay A."/>
            <person name="Venter J.C."/>
            <person name="Strausberg R.L."/>
            <person name="Brenner S."/>
        </authorList>
    </citation>
    <scope>NUCLEOTIDE SEQUENCE [LARGE SCALE GENOMIC DNA]</scope>
</reference>
<evidence type="ECO:0000256" key="2">
    <source>
        <dbReference type="ARBA" id="ARBA00004496"/>
    </source>
</evidence>
<protein>
    <submittedName>
        <fullName evidence="10">GRIP and coiled-coil domain containing 1</fullName>
    </submittedName>
    <submittedName>
        <fullName evidence="9">GRIP and coiled-coil domain-containing protein 1-like protein</fullName>
    </submittedName>
</protein>
<feature type="domain" description="GRIP" evidence="8">
    <location>
        <begin position="711"/>
        <end position="761"/>
    </location>
</feature>
<dbReference type="Pfam" id="PF01465">
    <property type="entry name" value="GRIP"/>
    <property type="match status" value="1"/>
</dbReference>
<dbReference type="RefSeq" id="XP_007908798.1">
    <property type="nucleotide sequence ID" value="XM_007910607.2"/>
</dbReference>
<feature type="region of interest" description="Disordered" evidence="7">
    <location>
        <begin position="129"/>
        <end position="152"/>
    </location>
</feature>
<reference evidence="11" key="1">
    <citation type="journal article" date="2006" name="Science">
        <title>Ancient noncoding elements conserved in the human genome.</title>
        <authorList>
            <person name="Venkatesh B."/>
            <person name="Kirkness E.F."/>
            <person name="Loh Y.H."/>
            <person name="Halpern A.L."/>
            <person name="Lee A.P."/>
            <person name="Johnson J."/>
            <person name="Dandona N."/>
            <person name="Viswanathan L.D."/>
            <person name="Tay A."/>
            <person name="Venter J.C."/>
            <person name="Strausberg R.L."/>
            <person name="Brenner S."/>
        </authorList>
    </citation>
    <scope>NUCLEOTIDE SEQUENCE [LARGE SCALE GENOMIC DNA]</scope>
</reference>
<feature type="coiled-coil region" evidence="6">
    <location>
        <begin position="478"/>
        <end position="505"/>
    </location>
</feature>
<name>V9KCG6_CALMI</name>
<dbReference type="EMBL" id="JW863377">
    <property type="protein sequence ID" value="AFO95894.1"/>
    <property type="molecule type" value="mRNA"/>
</dbReference>
<evidence type="ECO:0000256" key="7">
    <source>
        <dbReference type="SAM" id="MobiDB-lite"/>
    </source>
</evidence>
<dbReference type="AlphaFoldDB" id="V9KCG6"/>
<dbReference type="OrthoDB" id="9898580at2759"/>
<dbReference type="Proteomes" id="UP000314986">
    <property type="component" value="Unassembled WGS sequence"/>
</dbReference>
<evidence type="ECO:0000313" key="10">
    <source>
        <dbReference type="Ensembl" id="ENSCMIP00000031673.1"/>
    </source>
</evidence>
<dbReference type="Ensembl" id="ENSCMIT00000032155.1">
    <property type="protein sequence ID" value="ENSCMIP00000031673.1"/>
    <property type="gene ID" value="ENSCMIG00000013573.1"/>
</dbReference>
<sequence length="772" mass="88700">MEKFGVNFGPSKKDLLETIETQKKHLLQYQTRLRDVVRAYKSLLKEKEALEASIKVLSVSQEADRSLQSPEPGRATPAWCSDLGDEKCSIHSEDSAGTMNSVETAASVSSSTKGEQNEDLVAAGTLSPKCEEANGSESGLTVGSTEQPITGDGDRKMLQLKSQLATLTNALATVTQEKSRMEASYVTDKKKMRQEFEDMTQALEEKNTKYEAEMRKFQEQLSEAKARIITQQHERSQEQSDHASMLRELQKLLHLERASRHDVELKLEETKEVLTSKTQTAERVDDCESHVKQLSQEVAGLKQALHLAEEEKKKPDPRIQQLEEEISEVKNHFQAQLQLEMWKAAQAEDQLQQYSQMEEERVANLEARVSELSDLLGTYDKTKHKDQITVQKLKDRIMQLDMENKTLAIAASRRATMDLTLDESNLDINILRDRMEKLKKMLLLAMGSSQDMPLDIEKLWEMEFSSTGDTSDGEKASIFYYQQELKQLKEEFERYKMRAQVVLKNKTVKDGSTSKELESVREQLCELKEKYIALRLVCDDMETKHKGEMEAKRMEIIQLQQAHKTELDKIAGECHKRVIKLEEEMHKHRDQTMAVLAEKDRDSESFRLGSNVGHSACSENRGRGLDQEDLQNDLCQDILKHTVAGPSEPALLHYTEQAARKELEVVTLRKQKHKMETVLQQWEDNLLMEKEQHKEDVDKLQDQIQKCLRDKKREGANLEYVKNIIYRFLTLQDTLGRHQTLTAIMTILHFSPQEKQQVLQQQGGRWWGSAKH</sequence>
<dbReference type="PANTHER" id="PTHR23157">
    <property type="entry name" value="GRIP AND COILED-COIL DOMAIN-CONTAINING PROTEIN 1"/>
    <property type="match status" value="1"/>
</dbReference>
<keyword evidence="3" id="KW-0963">Cytoplasm</keyword>
<dbReference type="PANTHER" id="PTHR23157:SF25">
    <property type="entry name" value="GRIP AND COILED-COIL DOMAIN-CONTAINING PROTEIN 1"/>
    <property type="match status" value="1"/>
</dbReference>
<dbReference type="STRING" id="7868.ENSCMIP00000031673"/>
<organism evidence="9">
    <name type="scientific">Callorhinchus milii</name>
    <name type="common">Ghost shark</name>
    <dbReference type="NCBI Taxonomy" id="7868"/>
    <lineage>
        <taxon>Eukaryota</taxon>
        <taxon>Metazoa</taxon>
        <taxon>Chordata</taxon>
        <taxon>Craniata</taxon>
        <taxon>Vertebrata</taxon>
        <taxon>Chondrichthyes</taxon>
        <taxon>Holocephali</taxon>
        <taxon>Chimaeriformes</taxon>
        <taxon>Callorhinchidae</taxon>
        <taxon>Callorhinchus</taxon>
    </lineage>
</organism>
<dbReference type="PROSITE" id="PS50913">
    <property type="entry name" value="GRIP"/>
    <property type="match status" value="1"/>
</dbReference>
<dbReference type="SMART" id="SM00755">
    <property type="entry name" value="Grip"/>
    <property type="match status" value="1"/>
</dbReference>
<feature type="coiled-coil region" evidence="6">
    <location>
        <begin position="284"/>
        <end position="441"/>
    </location>
</feature>
<accession>V9KCG6</accession>
<dbReference type="OMA" id="AEMQAIN"/>